<dbReference type="Pfam" id="PF07437">
    <property type="entry name" value="YfaZ"/>
    <property type="match status" value="1"/>
</dbReference>
<gene>
    <name evidence="2" type="ORF">DFP79_2527</name>
</gene>
<feature type="chain" id="PRO_5020613713" evidence="1">
    <location>
        <begin position="21"/>
        <end position="186"/>
    </location>
</feature>
<evidence type="ECO:0000313" key="2">
    <source>
        <dbReference type="EMBL" id="TDO96759.1"/>
    </source>
</evidence>
<proteinExistence type="predicted"/>
<protein>
    <submittedName>
        <fullName evidence="2">YfaZ</fullName>
    </submittedName>
</protein>
<dbReference type="EMBL" id="SNXC01000013">
    <property type="protein sequence ID" value="TDO96759.1"/>
    <property type="molecule type" value="Genomic_DNA"/>
</dbReference>
<keyword evidence="3" id="KW-1185">Reference proteome</keyword>
<feature type="signal peptide" evidence="1">
    <location>
        <begin position="1"/>
        <end position="20"/>
    </location>
</feature>
<name>A0A4R6M9A4_9GAMM</name>
<dbReference type="AlphaFoldDB" id="A0A4R6M9A4"/>
<accession>A0A4R6M9A4</accession>
<evidence type="ECO:0000313" key="3">
    <source>
        <dbReference type="Proteomes" id="UP000294656"/>
    </source>
</evidence>
<comment type="caution">
    <text evidence="2">The sequence shown here is derived from an EMBL/GenBank/DDBJ whole genome shotgun (WGS) entry which is preliminary data.</text>
</comment>
<dbReference type="InterPro" id="IPR009998">
    <property type="entry name" value="YfaZ"/>
</dbReference>
<dbReference type="Proteomes" id="UP000294656">
    <property type="component" value="Unassembled WGS sequence"/>
</dbReference>
<organism evidence="2 3">
    <name type="scientific">Marinomonas balearica</name>
    <dbReference type="NCBI Taxonomy" id="491947"/>
    <lineage>
        <taxon>Bacteria</taxon>
        <taxon>Pseudomonadati</taxon>
        <taxon>Pseudomonadota</taxon>
        <taxon>Gammaproteobacteria</taxon>
        <taxon>Oceanospirillales</taxon>
        <taxon>Oceanospirillaceae</taxon>
        <taxon>Marinomonas</taxon>
    </lineage>
</organism>
<reference evidence="2 3" key="1">
    <citation type="submission" date="2019-03" db="EMBL/GenBank/DDBJ databases">
        <title>Genomic Encyclopedia of Type Strains, Phase III (KMG-III): the genomes of soil and plant-associated and newly described type strains.</title>
        <authorList>
            <person name="Whitman W."/>
        </authorList>
    </citation>
    <scope>NUCLEOTIDE SEQUENCE [LARGE SCALE GENOMIC DNA]</scope>
    <source>
        <strain evidence="2 3">CECT 7378</strain>
    </source>
</reference>
<dbReference type="RefSeq" id="WP_133504264.1">
    <property type="nucleotide sequence ID" value="NZ_SNXC01000013.1"/>
</dbReference>
<evidence type="ECO:0000256" key="1">
    <source>
        <dbReference type="SAM" id="SignalP"/>
    </source>
</evidence>
<sequence>MRTKFTAVVVAGLFAATANANTFEGSLSNESVKVDVSLSQQTYFMDVGGMYHTDDGSYAYVGAHIEDIETSKDYPLQIGLGARLIAVDADAGSDDTGVAVGLGGFYRYTFPKANRFSVYGSLYYSPKVLSFNNVESLWQGEVRGEYKTLRNARVFIRYGQTSVEFDNLHDTVDMNQGVGLGVVADF</sequence>
<keyword evidence="1" id="KW-0732">Signal</keyword>
<dbReference type="OrthoDB" id="6119976at2"/>